<name>A0A8J2WBH0_9NEOP</name>
<dbReference type="PANTHER" id="PTHR22930:SF269">
    <property type="entry name" value="NUCLEASE HARBI1-LIKE PROTEIN"/>
    <property type="match status" value="1"/>
</dbReference>
<dbReference type="Pfam" id="PF13359">
    <property type="entry name" value="DDE_Tnp_4"/>
    <property type="match status" value="1"/>
</dbReference>
<dbReference type="OrthoDB" id="6627079at2759"/>
<comment type="similarity">
    <text evidence="3">Belongs to the HARBI1 family.</text>
</comment>
<comment type="cofactor">
    <cofactor evidence="1">
        <name>a divalent metal cation</name>
        <dbReference type="ChEBI" id="CHEBI:60240"/>
    </cofactor>
</comment>
<evidence type="ECO:0000313" key="9">
    <source>
        <dbReference type="EMBL" id="CAG9580819.1"/>
    </source>
</evidence>
<comment type="caution">
    <text evidence="9">The sequence shown here is derived from an EMBL/GenBank/DDBJ whole genome shotgun (WGS) entry which is preliminary data.</text>
</comment>
<evidence type="ECO:0000313" key="10">
    <source>
        <dbReference type="Proteomes" id="UP000789524"/>
    </source>
</evidence>
<dbReference type="GO" id="GO:0004518">
    <property type="term" value="F:nuclease activity"/>
    <property type="evidence" value="ECO:0007669"/>
    <property type="project" value="UniProtKB-KW"/>
</dbReference>
<proteinExistence type="inferred from homology"/>
<evidence type="ECO:0000256" key="6">
    <source>
        <dbReference type="ARBA" id="ARBA00022801"/>
    </source>
</evidence>
<dbReference type="EMBL" id="CAKASE010000080">
    <property type="protein sequence ID" value="CAG9580819.1"/>
    <property type="molecule type" value="Genomic_DNA"/>
</dbReference>
<keyword evidence="10" id="KW-1185">Reference proteome</keyword>
<dbReference type="GO" id="GO:0046872">
    <property type="term" value="F:metal ion binding"/>
    <property type="evidence" value="ECO:0007669"/>
    <property type="project" value="UniProtKB-KW"/>
</dbReference>
<dbReference type="PANTHER" id="PTHR22930">
    <property type="match status" value="1"/>
</dbReference>
<reference evidence="9" key="1">
    <citation type="submission" date="2021-09" db="EMBL/GenBank/DDBJ databases">
        <authorList>
            <person name="Martin H S."/>
        </authorList>
    </citation>
    <scope>NUCLEOTIDE SEQUENCE</scope>
</reference>
<evidence type="ECO:0000256" key="4">
    <source>
        <dbReference type="ARBA" id="ARBA00022722"/>
    </source>
</evidence>
<feature type="domain" description="DDE Tnp4" evidence="8">
    <location>
        <begin position="177"/>
        <end position="342"/>
    </location>
</feature>
<sequence>MDVFTAAAAYFSASYQYIQIVHKYKVVKKPRKRRHRWMLKMHKNRTRETMEQQLQEMLVEPSHEFNNFCRMSYTDFEFLLQKLEPIIAKKDTKWRECIPPKIRLAVTLRFLASGDSYRSLHLLFKMSTQIISKIVLEVCVAIYQVLKDCVKMPNTEEGWLTIEHGFCSRFPHAIGAIDGKHVSLRATINRGSEDFNDKKFFSIVLMALVDSNYCFLFADVGCQGRISDGGVLNNSILLNKMIDNSLGLPTPTPLPNGNVDMPYVFLGNTAFDLHRNLMKPYPGEYEEGTKEIFFNKKLSSARVVVENTFGVISSVFRVLRQPLLLEPESAKHVVMACIVLHNFLRKSPHSSASYNPPGTFDIFDGDVLVSRGSWRDDVPINPALRDMRNIPRGSPRDAEQIRNEFATYLHTRQ</sequence>
<evidence type="ECO:0000256" key="5">
    <source>
        <dbReference type="ARBA" id="ARBA00022723"/>
    </source>
</evidence>
<keyword evidence="6" id="KW-0378">Hydrolase</keyword>
<dbReference type="InterPro" id="IPR027806">
    <property type="entry name" value="HARBI1_dom"/>
</dbReference>
<evidence type="ECO:0000256" key="3">
    <source>
        <dbReference type="ARBA" id="ARBA00006958"/>
    </source>
</evidence>
<evidence type="ECO:0000256" key="7">
    <source>
        <dbReference type="ARBA" id="ARBA00023242"/>
    </source>
</evidence>
<comment type="subcellular location">
    <subcellularLocation>
        <location evidence="2">Nucleus</location>
    </subcellularLocation>
</comment>
<evidence type="ECO:0000256" key="1">
    <source>
        <dbReference type="ARBA" id="ARBA00001968"/>
    </source>
</evidence>
<organism evidence="9 10">
    <name type="scientific">Danaus chrysippus</name>
    <name type="common">African queen</name>
    <dbReference type="NCBI Taxonomy" id="151541"/>
    <lineage>
        <taxon>Eukaryota</taxon>
        <taxon>Metazoa</taxon>
        <taxon>Ecdysozoa</taxon>
        <taxon>Arthropoda</taxon>
        <taxon>Hexapoda</taxon>
        <taxon>Insecta</taxon>
        <taxon>Pterygota</taxon>
        <taxon>Neoptera</taxon>
        <taxon>Endopterygota</taxon>
        <taxon>Lepidoptera</taxon>
        <taxon>Glossata</taxon>
        <taxon>Ditrysia</taxon>
        <taxon>Papilionoidea</taxon>
        <taxon>Nymphalidae</taxon>
        <taxon>Danainae</taxon>
        <taxon>Danaini</taxon>
        <taxon>Danaina</taxon>
        <taxon>Danaus</taxon>
        <taxon>Anosia</taxon>
    </lineage>
</organism>
<dbReference type="GO" id="GO:0005634">
    <property type="term" value="C:nucleus"/>
    <property type="evidence" value="ECO:0007669"/>
    <property type="project" value="UniProtKB-SubCell"/>
</dbReference>
<dbReference type="AlphaFoldDB" id="A0A8J2WBH0"/>
<keyword evidence="5" id="KW-0479">Metal-binding</keyword>
<dbReference type="InterPro" id="IPR045249">
    <property type="entry name" value="HARBI1-like"/>
</dbReference>
<accession>A0A8J2WBH0</accession>
<protein>
    <submittedName>
        <fullName evidence="9">(African queen) hypothetical protein</fullName>
    </submittedName>
</protein>
<gene>
    <name evidence="9" type="ORF">DCHRY22_LOCUS13640</name>
</gene>
<evidence type="ECO:0000256" key="2">
    <source>
        <dbReference type="ARBA" id="ARBA00004123"/>
    </source>
</evidence>
<keyword evidence="4" id="KW-0540">Nuclease</keyword>
<dbReference type="GO" id="GO:0016787">
    <property type="term" value="F:hydrolase activity"/>
    <property type="evidence" value="ECO:0007669"/>
    <property type="project" value="UniProtKB-KW"/>
</dbReference>
<dbReference type="Proteomes" id="UP000789524">
    <property type="component" value="Unassembled WGS sequence"/>
</dbReference>
<evidence type="ECO:0000259" key="8">
    <source>
        <dbReference type="Pfam" id="PF13359"/>
    </source>
</evidence>
<keyword evidence="7" id="KW-0539">Nucleus</keyword>